<feature type="region of interest" description="Disordered" evidence="1">
    <location>
        <begin position="1"/>
        <end position="79"/>
    </location>
</feature>
<name>W6K110_9MICO</name>
<dbReference type="STRING" id="1193182.BN11_1200027"/>
<accession>W6K110</accession>
<dbReference type="Proteomes" id="UP000035763">
    <property type="component" value="Unassembled WGS sequence"/>
</dbReference>
<comment type="caution">
    <text evidence="2">The sequence shown here is derived from an EMBL/GenBank/DDBJ whole genome shotgun (WGS) entry which is preliminary data.</text>
</comment>
<keyword evidence="3" id="KW-1185">Reference proteome</keyword>
<reference evidence="2 3" key="1">
    <citation type="journal article" date="2013" name="ISME J.">
        <title>A metabolic model for members of the genus Tetrasphaera involved in enhanced biological phosphorus removal.</title>
        <authorList>
            <person name="Kristiansen R."/>
            <person name="Nguyen H.T.T."/>
            <person name="Saunders A.M."/>
            <person name="Nielsen J.L."/>
            <person name="Wimmer R."/>
            <person name="Le V.Q."/>
            <person name="McIlroy S.J."/>
            <person name="Petrovski S."/>
            <person name="Seviour R.J."/>
            <person name="Calteau A."/>
            <person name="Nielsen K.L."/>
            <person name="Nielsen P.H."/>
        </authorList>
    </citation>
    <scope>NUCLEOTIDE SEQUENCE [LARGE SCALE GENOMIC DNA]</scope>
    <source>
        <strain evidence="2 3">Ben110</strain>
    </source>
</reference>
<organism evidence="2 3">
    <name type="scientific">Nostocoides australiense Ben110</name>
    <dbReference type="NCBI Taxonomy" id="1193182"/>
    <lineage>
        <taxon>Bacteria</taxon>
        <taxon>Bacillati</taxon>
        <taxon>Actinomycetota</taxon>
        <taxon>Actinomycetes</taxon>
        <taxon>Micrococcales</taxon>
        <taxon>Intrasporangiaceae</taxon>
        <taxon>Nostocoides</taxon>
    </lineage>
</organism>
<dbReference type="AlphaFoldDB" id="W6K110"/>
<protein>
    <submittedName>
        <fullName evidence="2">Uncharacterized protein</fullName>
    </submittedName>
</protein>
<evidence type="ECO:0000313" key="3">
    <source>
        <dbReference type="Proteomes" id="UP000035763"/>
    </source>
</evidence>
<evidence type="ECO:0000256" key="1">
    <source>
        <dbReference type="SAM" id="MobiDB-lite"/>
    </source>
</evidence>
<proteinExistence type="predicted"/>
<sequence length="163" mass="17789">MLAGHARGVHGRRTAPRDDPHRRARAVLQGGRRPGAGALPRHRCADRGRRPRDRRRMREPLRRYAAKQRRGRGLDPTRPIALSRSTRHAASQLPGAHGAQVAGGTTPATRHTVNLAKQEFERANYVTKRYRPVVAPGRLPRVGVTTGGPTSVALATSYALANA</sequence>
<dbReference type="EMBL" id="CAJA01000025">
    <property type="protein sequence ID" value="CCH71949.1"/>
    <property type="molecule type" value="Genomic_DNA"/>
</dbReference>
<gene>
    <name evidence="2" type="ORF">BN11_1200027</name>
</gene>
<evidence type="ECO:0000313" key="2">
    <source>
        <dbReference type="EMBL" id="CCH71949.1"/>
    </source>
</evidence>